<comment type="caution">
    <text evidence="1">The sequence shown here is derived from an EMBL/GenBank/DDBJ whole genome shotgun (WGS) entry which is preliminary data.</text>
</comment>
<dbReference type="Proteomes" id="UP001056120">
    <property type="component" value="Linkage Group LG06"/>
</dbReference>
<sequence length="212" mass="23156">MIGALALETGSWICRVIPTVLSVCPDLLHLLDEKQLPRLARDTTSATTIATRLWILAARASFRVVVDLSSFCMISHVCHAWGGQKEAQKERTPTPTLERLCHPLPKRHFLTSQQEIGESSHQVRPQEVRPTEPTIPPSTERSEPPQPDPGAQQSEDTGEDSDAIMEALDDRLAQIQGEVGLHDLSVGRLHGRVTAGKTRLAAVEQGVTVAGQ</sequence>
<organism evidence="1 2">
    <name type="scientific">Smallanthus sonchifolius</name>
    <dbReference type="NCBI Taxonomy" id="185202"/>
    <lineage>
        <taxon>Eukaryota</taxon>
        <taxon>Viridiplantae</taxon>
        <taxon>Streptophyta</taxon>
        <taxon>Embryophyta</taxon>
        <taxon>Tracheophyta</taxon>
        <taxon>Spermatophyta</taxon>
        <taxon>Magnoliopsida</taxon>
        <taxon>eudicotyledons</taxon>
        <taxon>Gunneridae</taxon>
        <taxon>Pentapetalae</taxon>
        <taxon>asterids</taxon>
        <taxon>campanulids</taxon>
        <taxon>Asterales</taxon>
        <taxon>Asteraceae</taxon>
        <taxon>Asteroideae</taxon>
        <taxon>Heliantheae alliance</taxon>
        <taxon>Millerieae</taxon>
        <taxon>Smallanthus</taxon>
    </lineage>
</organism>
<accession>A0ACB9J2S7</accession>
<reference evidence="1 2" key="2">
    <citation type="journal article" date="2022" name="Mol. Ecol. Resour.">
        <title>The genomes of chicory, endive, great burdock and yacon provide insights into Asteraceae paleo-polyploidization history and plant inulin production.</title>
        <authorList>
            <person name="Fan W."/>
            <person name="Wang S."/>
            <person name="Wang H."/>
            <person name="Wang A."/>
            <person name="Jiang F."/>
            <person name="Liu H."/>
            <person name="Zhao H."/>
            <person name="Xu D."/>
            <person name="Zhang Y."/>
        </authorList>
    </citation>
    <scope>NUCLEOTIDE SEQUENCE [LARGE SCALE GENOMIC DNA]</scope>
    <source>
        <strain evidence="2">cv. Yunnan</strain>
        <tissue evidence="1">Leaves</tissue>
    </source>
</reference>
<gene>
    <name evidence="1" type="ORF">L1987_18820</name>
</gene>
<evidence type="ECO:0000313" key="2">
    <source>
        <dbReference type="Proteomes" id="UP001056120"/>
    </source>
</evidence>
<proteinExistence type="predicted"/>
<keyword evidence="2" id="KW-1185">Reference proteome</keyword>
<name>A0ACB9J2S7_9ASTR</name>
<dbReference type="EMBL" id="CM042023">
    <property type="protein sequence ID" value="KAI3814075.1"/>
    <property type="molecule type" value="Genomic_DNA"/>
</dbReference>
<reference evidence="2" key="1">
    <citation type="journal article" date="2022" name="Mol. Ecol. Resour.">
        <title>The genomes of chicory, endive, great burdock and yacon provide insights into Asteraceae palaeo-polyploidization history and plant inulin production.</title>
        <authorList>
            <person name="Fan W."/>
            <person name="Wang S."/>
            <person name="Wang H."/>
            <person name="Wang A."/>
            <person name="Jiang F."/>
            <person name="Liu H."/>
            <person name="Zhao H."/>
            <person name="Xu D."/>
            <person name="Zhang Y."/>
        </authorList>
    </citation>
    <scope>NUCLEOTIDE SEQUENCE [LARGE SCALE GENOMIC DNA]</scope>
    <source>
        <strain evidence="2">cv. Yunnan</strain>
    </source>
</reference>
<protein>
    <submittedName>
        <fullName evidence="1">Uncharacterized protein</fullName>
    </submittedName>
</protein>
<evidence type="ECO:0000313" key="1">
    <source>
        <dbReference type="EMBL" id="KAI3814075.1"/>
    </source>
</evidence>